<evidence type="ECO:0000313" key="1">
    <source>
        <dbReference type="EMBL" id="NYS25633.1"/>
    </source>
</evidence>
<protein>
    <submittedName>
        <fullName evidence="1">Virulence protein SciE type</fullName>
    </submittedName>
</protein>
<reference evidence="1 2" key="1">
    <citation type="journal article" date="2000" name="Arch. Microbiol.">
        <title>Rhodobaca bogoriensis gen. nov. and sp. nov., an alkaliphilic purple nonsulfur bacterium from African Rift Valley soda lakes.</title>
        <authorList>
            <person name="Milford A.D."/>
            <person name="Achenbach L.A."/>
            <person name="Jung D.O."/>
            <person name="Madigan M.T."/>
        </authorList>
    </citation>
    <scope>NUCLEOTIDE SEQUENCE [LARGE SCALE GENOMIC DNA]</scope>
    <source>
        <strain evidence="1 2">2376</strain>
    </source>
</reference>
<proteinExistence type="predicted"/>
<dbReference type="Proteomes" id="UP000529417">
    <property type="component" value="Unassembled WGS sequence"/>
</dbReference>
<dbReference type="AlphaFoldDB" id="A0A7Z0I0E9"/>
<comment type="caution">
    <text evidence="1">The sequence shown here is derived from an EMBL/GenBank/DDBJ whole genome shotgun (WGS) entry which is preliminary data.</text>
</comment>
<gene>
    <name evidence="1" type="ORF">HUK65_11580</name>
</gene>
<name>A0A7Z0I0E9_9RHOB</name>
<dbReference type="RefSeq" id="WP_179906433.1">
    <property type="nucleotide sequence ID" value="NZ_JACBXS010000022.1"/>
</dbReference>
<evidence type="ECO:0000313" key="2">
    <source>
        <dbReference type="Proteomes" id="UP000529417"/>
    </source>
</evidence>
<dbReference type="InterPro" id="IPR009211">
    <property type="entry name" value="TagJ"/>
</dbReference>
<dbReference type="Pfam" id="PF07024">
    <property type="entry name" value="ImpE"/>
    <property type="match status" value="1"/>
</dbReference>
<dbReference type="PIRSF" id="PIRSF029288">
    <property type="entry name" value="SciE_ImpE"/>
    <property type="match status" value="1"/>
</dbReference>
<dbReference type="InterPro" id="IPR011990">
    <property type="entry name" value="TPR-like_helical_dom_sf"/>
</dbReference>
<organism evidence="1 2">
    <name type="scientific">Rhabdonatronobacter sediminivivens</name>
    <dbReference type="NCBI Taxonomy" id="2743469"/>
    <lineage>
        <taxon>Bacteria</taxon>
        <taxon>Pseudomonadati</taxon>
        <taxon>Pseudomonadota</taxon>
        <taxon>Alphaproteobacteria</taxon>
        <taxon>Rhodobacterales</taxon>
        <taxon>Paracoccaceae</taxon>
        <taxon>Rhabdonatronobacter</taxon>
    </lineage>
</organism>
<keyword evidence="2" id="KW-1185">Reference proteome</keyword>
<dbReference type="EMBL" id="JACBXS010000022">
    <property type="protein sequence ID" value="NYS25633.1"/>
    <property type="molecule type" value="Genomic_DNA"/>
</dbReference>
<sequence>MDATEHLKANDLDGALGALQAEVRKNPGDAKRRIFLFQLLCVLGDWKRAITQLKLCAELDPLATPMAQAYREAIVCEVQRARVFAGEEAPMVLGDPQQWLALLIQAQGHLARGEVAQADDLRGQAFEAAPASPGALDGTRFDWIADADMRLGPVLEAVINGRYFWVPFSAIRSITLEPPEDLRDSVWMPAQLQLISEGELVALIPTRYPGTIEGGTDAEKLARATSWHEAGEGLYTGRGQRILSTDAAEVALMDLRHIALDPVPAEAG</sequence>
<accession>A0A7Z0I0E9</accession>
<dbReference type="Gene3D" id="1.25.40.10">
    <property type="entry name" value="Tetratricopeptide repeat domain"/>
    <property type="match status" value="1"/>
</dbReference>
<dbReference type="SUPFAM" id="SSF144059">
    <property type="entry name" value="ImpE-like"/>
    <property type="match status" value="1"/>
</dbReference>